<feature type="region of interest" description="Disordered" evidence="1">
    <location>
        <begin position="25"/>
        <end position="72"/>
    </location>
</feature>
<feature type="compositionally biased region" description="Basic and acidic residues" evidence="1">
    <location>
        <begin position="662"/>
        <end position="672"/>
    </location>
</feature>
<evidence type="ECO:0000313" key="3">
    <source>
        <dbReference type="Proteomes" id="UP000000702"/>
    </source>
</evidence>
<feature type="compositionally biased region" description="Basic and acidic residues" evidence="1">
    <location>
        <begin position="1060"/>
        <end position="1073"/>
    </location>
</feature>
<feature type="region of interest" description="Disordered" evidence="1">
    <location>
        <begin position="1001"/>
        <end position="1033"/>
    </location>
</feature>
<feature type="compositionally biased region" description="Polar residues" evidence="1">
    <location>
        <begin position="887"/>
        <end position="911"/>
    </location>
</feature>
<feature type="compositionally biased region" description="Low complexity" evidence="1">
    <location>
        <begin position="697"/>
        <end position="710"/>
    </location>
</feature>
<feature type="region of interest" description="Disordered" evidence="1">
    <location>
        <begin position="1128"/>
        <end position="1157"/>
    </location>
</feature>
<feature type="region of interest" description="Disordered" evidence="1">
    <location>
        <begin position="734"/>
        <end position="810"/>
    </location>
</feature>
<feature type="compositionally biased region" description="Basic and acidic residues" evidence="1">
    <location>
        <begin position="1017"/>
        <end position="1027"/>
    </location>
</feature>
<reference evidence="2 3" key="2">
    <citation type="journal article" date="2012" name="Proc. Natl. Acad. Sci. U.S.A.">
        <title>Antigenic diversity is generated by distinct evolutionary mechanisms in African trypanosome species.</title>
        <authorList>
            <person name="Jackson A.P."/>
            <person name="Berry A."/>
            <person name="Aslett M."/>
            <person name="Allison H.C."/>
            <person name="Burton P."/>
            <person name="Vavrova-Anderson J."/>
            <person name="Brown R."/>
            <person name="Browne H."/>
            <person name="Corton N."/>
            <person name="Hauser H."/>
            <person name="Gamble J."/>
            <person name="Gilderthorp R."/>
            <person name="Marcello L."/>
            <person name="McQuillan J."/>
            <person name="Otto T.D."/>
            <person name="Quail M.A."/>
            <person name="Sanders M.J."/>
            <person name="van Tonder A."/>
            <person name="Ginger M.L."/>
            <person name="Field M.C."/>
            <person name="Barry J.D."/>
            <person name="Hertz-Fowler C."/>
            <person name="Berriman M."/>
        </authorList>
    </citation>
    <scope>NUCLEOTIDE SEQUENCE [LARGE SCALE GENOMIC DNA]</scope>
    <source>
        <strain evidence="2 3">IL3000</strain>
    </source>
</reference>
<feature type="region of interest" description="Disordered" evidence="1">
    <location>
        <begin position="886"/>
        <end position="935"/>
    </location>
</feature>
<gene>
    <name evidence="2" type="ORF">TCIL3000_0_13160</name>
</gene>
<feature type="compositionally biased region" description="Polar residues" evidence="1">
    <location>
        <begin position="648"/>
        <end position="661"/>
    </location>
</feature>
<feature type="region of interest" description="Disordered" evidence="1">
    <location>
        <begin position="1049"/>
        <end position="1105"/>
    </location>
</feature>
<accession>F9WGF6</accession>
<feature type="region of interest" description="Disordered" evidence="1">
    <location>
        <begin position="617"/>
        <end position="672"/>
    </location>
</feature>
<protein>
    <submittedName>
        <fullName evidence="2">WGS project CAEQ00000000 data, annotated contig 497</fullName>
    </submittedName>
</protein>
<dbReference type="OMA" id="HRAFFML"/>
<feature type="region of interest" description="Disordered" evidence="1">
    <location>
        <begin position="689"/>
        <end position="710"/>
    </location>
</feature>
<dbReference type="VEuPathDB" id="TriTrypDB:TcIL3000_0_13160"/>
<dbReference type="Proteomes" id="UP000000702">
    <property type="component" value="Unassembled WGS sequence"/>
</dbReference>
<feature type="compositionally biased region" description="Polar residues" evidence="1">
    <location>
        <begin position="738"/>
        <end position="749"/>
    </location>
</feature>
<feature type="compositionally biased region" description="Low complexity" evidence="1">
    <location>
        <begin position="617"/>
        <end position="634"/>
    </location>
</feature>
<dbReference type="AlphaFoldDB" id="F9WGF6"/>
<dbReference type="EMBL" id="CAEQ01002267">
    <property type="protein sequence ID" value="CCD16392.1"/>
    <property type="molecule type" value="Genomic_DNA"/>
</dbReference>
<proteinExistence type="predicted"/>
<reference evidence="3" key="1">
    <citation type="submission" date="2011-07" db="EMBL/GenBank/DDBJ databases">
        <title>Divergent evolution of antigenic variation in African trypanosomes.</title>
        <authorList>
            <person name="Jackson A.P."/>
            <person name="Berry A."/>
            <person name="Allison H.C."/>
            <person name="Burton P."/>
            <person name="Anderson J."/>
            <person name="Aslett M."/>
            <person name="Brown R."/>
            <person name="Corton N."/>
            <person name="Harris D."/>
            <person name="Hauser H."/>
            <person name="Gamble J."/>
            <person name="Gilderthorp R."/>
            <person name="McQuillan J."/>
            <person name="Quail M.A."/>
            <person name="Sanders M."/>
            <person name="Van Tonder A."/>
            <person name="Ginger M.L."/>
            <person name="Donelson J.E."/>
            <person name="Field M.C."/>
            <person name="Barry J.D."/>
            <person name="Berriman M."/>
            <person name="Hertz-Fowler C."/>
        </authorList>
    </citation>
    <scope>NUCLEOTIDE SEQUENCE [LARGE SCALE GENOMIC DNA]</scope>
    <source>
        <strain evidence="3">IL3000</strain>
    </source>
</reference>
<sequence length="1157" mass="123443">MDRLAVLHTFESDSTFLVGIPSATLRSSTGSVPEAGISSSTPSGEKRMSGGGGRTDLTSLVDLPPGCSDGDREDRELGIVRIVPVSGSVAFHSHFLNRFEAYCSLARRLRRAIEWLLLSIQEDHKQNNSSPKLLGSSMFDVDCLTHVSHPVEPTAYLAAAFALPLVVSASPTSQEEEEFLDRREELGSTDKQKTVPYCFFYAFPEQRVLRGAMSLSSPTERPGMTVIERFTAVAKATGVCGIVPPAHNALSINNRTKVGLTLLAYVEGCLPHCVLGGGSSEQKSCGGKETDHFSLWSDDILWRLLCSLVSALAVVHANGFHYCGELSLADVLCFAIPGDNDTGVAEAEALMSGECEGGTQVPVGQRFLSWAAASERHWVITNSTPAHRAFFMLTTPPRSLFVNYPDDPFSVAEAQKSDIVAAGCVVLRVVEEMKQRRRPSDAGACSELLFVAQRMISLREGSDRSGRGEFPSVTHRFAQLQVVRLRTHLCLLRSVVEERNAQLAAAINYGRNTGDPKEGGIGRWAHERNNDRDMAGRGVIATKRRSGYDISSASSSTQKVASGLTAKSVSLRERERVLAEREEKLSQFLVLYELTAEQLDQLPGGSKGFESLKQMLTLSPGSSSDKSSVKPTSSARASSKNELKGRTPVSSMSKSRSVTPKTSRDLVRRGTPLMERRQPSFANFCLSKSKDVSSPVGAGSTPGTTTISSTLLKPSVNGGIKERRVARSLYKQPVVGTHSDSSQWCSSTGAEVPSTLHRGGSRAPPSARGGNTTPQKTDSADPTAGTPAKKSQADSVFVRTPNRRELSERTGNAFRTLGVASTKGLLLSTNHKSTSAGIISAGVARPGSLERDPLRSLQAVHPERHAKDSEGAVGPLAGNSLLKLSARSKTPQPSRAYTGNAKHSNTLSGTSGVRGPTSALTAPRDPAGLSGEVNIQRTSAEGYLTSGRGAESLGKEALPAGSEGGAASVLSPVAGDDPVTCLEGALASLKDDIGGVATVTDSVDNDQQLPDGEGWTDDGRPPGHRDPNVPSYVPELPVRRIHEAAECGSLSGNGAISERNSLEGHRPHSDRRSAASSQQPSGQRADIRTERDGPRTPRSLRSRVQDGWVDTHLAALEQMRSDFHQTEVIKSARNPPGVSAAESPTVHLTDSLEPLIS</sequence>
<organism evidence="2 3">
    <name type="scientific">Trypanosoma congolense (strain IL3000)</name>
    <dbReference type="NCBI Taxonomy" id="1068625"/>
    <lineage>
        <taxon>Eukaryota</taxon>
        <taxon>Discoba</taxon>
        <taxon>Euglenozoa</taxon>
        <taxon>Kinetoplastea</taxon>
        <taxon>Metakinetoplastina</taxon>
        <taxon>Trypanosomatida</taxon>
        <taxon>Trypanosomatidae</taxon>
        <taxon>Trypanosoma</taxon>
        <taxon>Nannomonas</taxon>
    </lineage>
</organism>
<feature type="compositionally biased region" description="Basic and acidic residues" evidence="1">
    <location>
        <begin position="1085"/>
        <end position="1095"/>
    </location>
</feature>
<comment type="caution">
    <text evidence="2">The sequence shown here is derived from an EMBL/GenBank/DDBJ whole genome shotgun (WGS) entry which is preliminary data.</text>
</comment>
<keyword evidence="3" id="KW-1185">Reference proteome</keyword>
<evidence type="ECO:0000256" key="1">
    <source>
        <dbReference type="SAM" id="MobiDB-lite"/>
    </source>
</evidence>
<name>F9WGF6_TRYCI</name>
<evidence type="ECO:0000313" key="2">
    <source>
        <dbReference type="EMBL" id="CCD16392.1"/>
    </source>
</evidence>
<feature type="compositionally biased region" description="Polar residues" evidence="1">
    <location>
        <begin position="25"/>
        <end position="43"/>
    </location>
</feature>